<dbReference type="EMBL" id="CP107246">
    <property type="protein sequence ID" value="WIM05707.1"/>
    <property type="molecule type" value="Genomic_DNA"/>
</dbReference>
<dbReference type="EMBL" id="CP107246">
    <property type="protein sequence ID" value="WIM05689.1"/>
    <property type="molecule type" value="Genomic_DNA"/>
</dbReference>
<dbReference type="InterPro" id="IPR013762">
    <property type="entry name" value="Integrase-like_cat_sf"/>
</dbReference>
<dbReference type="GO" id="GO:0006310">
    <property type="term" value="P:DNA recombination"/>
    <property type="evidence" value="ECO:0007669"/>
    <property type="project" value="UniProtKB-KW"/>
</dbReference>
<evidence type="ECO:0000313" key="4">
    <source>
        <dbReference type="EMBL" id="WIM05707.1"/>
    </source>
</evidence>
<dbReference type="GO" id="GO:0003677">
    <property type="term" value="F:DNA binding"/>
    <property type="evidence" value="ECO:0007669"/>
    <property type="project" value="InterPro"/>
</dbReference>
<name>A0AA49FKL8_9PROT</name>
<protein>
    <submittedName>
        <fullName evidence="4">Integrase domain-containing protein</fullName>
    </submittedName>
</protein>
<feature type="domain" description="Integrase catalytic" evidence="2">
    <location>
        <begin position="136"/>
        <end position="246"/>
    </location>
</feature>
<dbReference type="AlphaFoldDB" id="A0AA49FKL8"/>
<gene>
    <name evidence="4" type="ORF">OHM77_00015</name>
    <name evidence="3" type="ORF">OHM77_13625</name>
</gene>
<proteinExistence type="predicted"/>
<dbReference type="GO" id="GO:0015074">
    <property type="term" value="P:DNA integration"/>
    <property type="evidence" value="ECO:0007669"/>
    <property type="project" value="InterPro"/>
</dbReference>
<evidence type="ECO:0000313" key="3">
    <source>
        <dbReference type="EMBL" id="WIM05689.1"/>
    </source>
</evidence>
<dbReference type="Pfam" id="PF12835">
    <property type="entry name" value="Integrase_1"/>
    <property type="match status" value="1"/>
</dbReference>
<evidence type="ECO:0000259" key="2">
    <source>
        <dbReference type="Pfam" id="PF12835"/>
    </source>
</evidence>
<dbReference type="KEGG" id="npv:OHM77_13625"/>
<dbReference type="InterPro" id="IPR024456">
    <property type="entry name" value="Integrase_catalytic_putative"/>
</dbReference>
<dbReference type="InterPro" id="IPR011010">
    <property type="entry name" value="DNA_brk_join_enz"/>
</dbReference>
<reference evidence="4" key="1">
    <citation type="journal article" date="2023" name="Nat. Microbiol.">
        <title>Enrichment and characterization of a nitric oxide-reducing microbial community in a continuous bioreactor.</title>
        <authorList>
            <person name="Garrido-Amador P."/>
            <person name="Stortenbeker N."/>
            <person name="Wessels H.J.C.T."/>
            <person name="Speth D.R."/>
            <person name="Garcia-Heredia I."/>
            <person name="Kartal B."/>
        </authorList>
    </citation>
    <scope>NUCLEOTIDE SEQUENCE</scope>
    <source>
        <strain evidence="4">MAG1</strain>
    </source>
</reference>
<dbReference type="Gene3D" id="1.10.443.10">
    <property type="entry name" value="Intergrase catalytic core"/>
    <property type="match status" value="1"/>
</dbReference>
<accession>A0AA49FKL8</accession>
<sequence length="314" mass="35476">MGSRNFDLGTRDMKAAGRVALEEGMRSFSSIDTMADRWNLFVDYVREHHAIGRMEIITVDVVIAYGQSLSDRVDDGDLEPATAQNYVSAVNRVLEIARGDRHVSVSPTRDCGIPLRTGIAMDSQLVSTNEHFHWLSSVDKLTKILLRLQRAYGLRFEESAKFDARDADAYIAAQVLPVINGTKGGRRREIPICTSPQTQILRVAKAYQGSHHSLVPPDMTYAEFRRHCYRIATALAIRFHRERHTYAYLRYKREMGAECPVMAGIPHGDPHHEWLALQLQIHVSEAKERDQAVRAQIAQELGHNRVDVSNAYLG</sequence>
<evidence type="ECO:0000256" key="1">
    <source>
        <dbReference type="ARBA" id="ARBA00023172"/>
    </source>
</evidence>
<dbReference type="Proteomes" id="UP001234916">
    <property type="component" value="Chromosome"/>
</dbReference>
<dbReference type="KEGG" id="npv:OHM77_00015"/>
<organism evidence="4">
    <name type="scientific">Candidatus Nitricoxidivorans perseverans</name>
    <dbReference type="NCBI Taxonomy" id="2975601"/>
    <lineage>
        <taxon>Bacteria</taxon>
        <taxon>Pseudomonadati</taxon>
        <taxon>Pseudomonadota</taxon>
        <taxon>Betaproteobacteria</taxon>
        <taxon>Nitrosomonadales</taxon>
        <taxon>Sterolibacteriaceae</taxon>
        <taxon>Candidatus Nitricoxidivorans</taxon>
    </lineage>
</organism>
<keyword evidence="1" id="KW-0233">DNA recombination</keyword>
<dbReference type="SUPFAM" id="SSF56349">
    <property type="entry name" value="DNA breaking-rejoining enzymes"/>
    <property type="match status" value="1"/>
</dbReference>